<dbReference type="HAMAP" id="MF_00114">
    <property type="entry name" value="DeoC_type1"/>
    <property type="match status" value="1"/>
</dbReference>
<dbReference type="Gene3D" id="3.20.20.70">
    <property type="entry name" value="Aldolase class I"/>
    <property type="match status" value="1"/>
</dbReference>
<evidence type="ECO:0000313" key="9">
    <source>
        <dbReference type="EMBL" id="KAJ5198077.1"/>
    </source>
</evidence>
<comment type="catalytic activity">
    <reaction evidence="7">
        <text>2-deoxy-D-ribose 5-phosphate = D-glyceraldehyde 3-phosphate + acetaldehyde</text>
        <dbReference type="Rhea" id="RHEA:12821"/>
        <dbReference type="ChEBI" id="CHEBI:15343"/>
        <dbReference type="ChEBI" id="CHEBI:59776"/>
        <dbReference type="ChEBI" id="CHEBI:62877"/>
        <dbReference type="EC" id="4.1.2.4"/>
    </reaction>
</comment>
<dbReference type="PANTHER" id="PTHR10889:SF1">
    <property type="entry name" value="DEOXYRIBOSE-PHOSPHATE ALDOLASE"/>
    <property type="match status" value="1"/>
</dbReference>
<dbReference type="GO" id="GO:0016052">
    <property type="term" value="P:carbohydrate catabolic process"/>
    <property type="evidence" value="ECO:0007669"/>
    <property type="project" value="TreeGrafter"/>
</dbReference>
<dbReference type="OrthoDB" id="70823at2759"/>
<evidence type="ECO:0000256" key="8">
    <source>
        <dbReference type="PIRSR" id="PIRSR001357-50"/>
    </source>
</evidence>
<feature type="active site" description="Schiff-base intermediate with acetaldehyde" evidence="8">
    <location>
        <position position="186"/>
    </location>
</feature>
<dbReference type="GO" id="GO:0009264">
    <property type="term" value="P:deoxyribonucleotide catabolic process"/>
    <property type="evidence" value="ECO:0007669"/>
    <property type="project" value="InterPro"/>
</dbReference>
<dbReference type="InterPro" id="IPR013785">
    <property type="entry name" value="Aldolase_TIM"/>
</dbReference>
<feature type="active site" description="Proton donor/acceptor" evidence="8">
    <location>
        <position position="219"/>
    </location>
</feature>
<evidence type="ECO:0000256" key="1">
    <source>
        <dbReference type="ARBA" id="ARBA00010936"/>
    </source>
</evidence>
<dbReference type="GO" id="GO:0005737">
    <property type="term" value="C:cytoplasm"/>
    <property type="evidence" value="ECO:0007669"/>
    <property type="project" value="InterPro"/>
</dbReference>
<keyword evidence="4" id="KW-0456">Lyase</keyword>
<dbReference type="SUPFAM" id="SSF51569">
    <property type="entry name" value="Aldolase"/>
    <property type="match status" value="1"/>
</dbReference>
<dbReference type="EMBL" id="JAPQKR010000014">
    <property type="protein sequence ID" value="KAJ5198077.1"/>
    <property type="molecule type" value="Genomic_DNA"/>
</dbReference>
<name>A0A9W9JKG0_9EURO</name>
<dbReference type="GO" id="GO:0004139">
    <property type="term" value="F:deoxyribose-phosphate aldolase activity"/>
    <property type="evidence" value="ECO:0007669"/>
    <property type="project" value="UniProtKB-EC"/>
</dbReference>
<gene>
    <name evidence="9" type="ORF">N7498_007194</name>
</gene>
<dbReference type="CDD" id="cd00959">
    <property type="entry name" value="DeoC"/>
    <property type="match status" value="1"/>
</dbReference>
<dbReference type="FunFam" id="3.20.20.70:FF:000044">
    <property type="entry name" value="Deoxyribose-phosphate aldolase"/>
    <property type="match status" value="1"/>
</dbReference>
<reference evidence="9" key="1">
    <citation type="submission" date="2022-12" db="EMBL/GenBank/DDBJ databases">
        <authorList>
            <person name="Petersen C."/>
        </authorList>
    </citation>
    <scope>NUCLEOTIDE SEQUENCE</scope>
    <source>
        <strain evidence="9">IBT 15544</strain>
    </source>
</reference>
<dbReference type="PIRSF" id="PIRSF001357">
    <property type="entry name" value="DeoC"/>
    <property type="match status" value="1"/>
</dbReference>
<dbReference type="InterPro" id="IPR028581">
    <property type="entry name" value="DeoC_typeI"/>
</dbReference>
<sequence>MTSIPSTDAEWATLISQVREQLPARPTSQPTIPLSIAGMIDHTLLTVGVDPERIDTLCDEAKEHEFASVCVRLDHVARAAARLKDAPKTVVACVVGFPEGTHETAEKVRETKEAVANGAKELDMVINYPLLKEGKYTSTYEDVLAVRKAAPSPIILKAIVETSQLDKDELVAATVICCMAEVDFVKTSTGLKGSGATVDNVTTMRLIVDRCGTKKTKVKASGGIRSAIDCLKLIKAGAHRIGTSGGVSIVKEVDEGELLEQGAGHIVA</sequence>
<dbReference type="Proteomes" id="UP001150904">
    <property type="component" value="Unassembled WGS sequence"/>
</dbReference>
<dbReference type="AlphaFoldDB" id="A0A9W9JKG0"/>
<protein>
    <recommendedName>
        <fullName evidence="2">deoxyribose-phosphate aldolase</fullName>
        <ecNumber evidence="2">4.1.2.4</ecNumber>
    </recommendedName>
    <alternativeName>
        <fullName evidence="6">2-deoxy-D-ribose 5-phosphate aldolase</fullName>
    </alternativeName>
</protein>
<dbReference type="InterPro" id="IPR002915">
    <property type="entry name" value="DeoC/FbaB/LacD_aldolase"/>
</dbReference>
<organism evidence="9 10">
    <name type="scientific">Penicillium cinerascens</name>
    <dbReference type="NCBI Taxonomy" id="70096"/>
    <lineage>
        <taxon>Eukaryota</taxon>
        <taxon>Fungi</taxon>
        <taxon>Dikarya</taxon>
        <taxon>Ascomycota</taxon>
        <taxon>Pezizomycotina</taxon>
        <taxon>Eurotiomycetes</taxon>
        <taxon>Eurotiomycetidae</taxon>
        <taxon>Eurotiales</taxon>
        <taxon>Aspergillaceae</taxon>
        <taxon>Penicillium</taxon>
    </lineage>
</organism>
<keyword evidence="3" id="KW-0963">Cytoplasm</keyword>
<dbReference type="Pfam" id="PF01791">
    <property type="entry name" value="DeoC"/>
    <property type="match status" value="1"/>
</dbReference>
<evidence type="ECO:0000256" key="4">
    <source>
        <dbReference type="ARBA" id="ARBA00023239"/>
    </source>
</evidence>
<comment type="caution">
    <text evidence="9">The sequence shown here is derived from an EMBL/GenBank/DDBJ whole genome shotgun (WGS) entry which is preliminary data.</text>
</comment>
<accession>A0A9W9JKG0</accession>
<dbReference type="SMART" id="SM01133">
    <property type="entry name" value="DeoC"/>
    <property type="match status" value="1"/>
</dbReference>
<evidence type="ECO:0000256" key="2">
    <source>
        <dbReference type="ARBA" id="ARBA00012515"/>
    </source>
</evidence>
<evidence type="ECO:0000256" key="5">
    <source>
        <dbReference type="ARBA" id="ARBA00023270"/>
    </source>
</evidence>
<keyword evidence="10" id="KW-1185">Reference proteome</keyword>
<dbReference type="EC" id="4.1.2.4" evidence="2"/>
<keyword evidence="5 8" id="KW-0704">Schiff base</keyword>
<evidence type="ECO:0000256" key="7">
    <source>
        <dbReference type="ARBA" id="ARBA00048791"/>
    </source>
</evidence>
<comment type="similarity">
    <text evidence="1">Belongs to the DeoC/FbaB aldolase family. DeoC type 1 subfamily.</text>
</comment>
<dbReference type="GeneID" id="83181557"/>
<reference evidence="9" key="2">
    <citation type="journal article" date="2023" name="IMA Fungus">
        <title>Comparative genomic study of the Penicillium genus elucidates a diverse pangenome and 15 lateral gene transfer events.</title>
        <authorList>
            <person name="Petersen C."/>
            <person name="Sorensen T."/>
            <person name="Nielsen M.R."/>
            <person name="Sondergaard T.E."/>
            <person name="Sorensen J.L."/>
            <person name="Fitzpatrick D.A."/>
            <person name="Frisvad J.C."/>
            <person name="Nielsen K.L."/>
        </authorList>
    </citation>
    <scope>NUCLEOTIDE SEQUENCE</scope>
    <source>
        <strain evidence="9">IBT 15544</strain>
    </source>
</reference>
<dbReference type="RefSeq" id="XP_058306505.1">
    <property type="nucleotide sequence ID" value="XM_058454256.1"/>
</dbReference>
<evidence type="ECO:0000256" key="3">
    <source>
        <dbReference type="ARBA" id="ARBA00022490"/>
    </source>
</evidence>
<dbReference type="PANTHER" id="PTHR10889">
    <property type="entry name" value="DEOXYRIBOSE-PHOSPHATE ALDOLASE"/>
    <property type="match status" value="1"/>
</dbReference>
<evidence type="ECO:0000256" key="6">
    <source>
        <dbReference type="ARBA" id="ARBA00032755"/>
    </source>
</evidence>
<dbReference type="NCBIfam" id="TIGR00126">
    <property type="entry name" value="deoC"/>
    <property type="match status" value="1"/>
</dbReference>
<evidence type="ECO:0000313" key="10">
    <source>
        <dbReference type="Proteomes" id="UP001150904"/>
    </source>
</evidence>
<dbReference type="InterPro" id="IPR011343">
    <property type="entry name" value="DeoC"/>
</dbReference>
<proteinExistence type="inferred from homology"/>